<dbReference type="Gene3D" id="3.30.565.10">
    <property type="entry name" value="Histidine kinase-like ATPase, C-terminal domain"/>
    <property type="match status" value="1"/>
</dbReference>
<dbReference type="InterPro" id="IPR050482">
    <property type="entry name" value="Sensor_HK_TwoCompSys"/>
</dbReference>
<comment type="catalytic activity">
    <reaction evidence="1">
        <text>ATP + protein L-histidine = ADP + protein N-phospho-L-histidine.</text>
        <dbReference type="EC" id="2.7.13.3"/>
    </reaction>
</comment>
<dbReference type="EMBL" id="SSNZ01000012">
    <property type="protein sequence ID" value="THF47420.1"/>
    <property type="molecule type" value="Genomic_DNA"/>
</dbReference>
<keyword evidence="7" id="KW-0472">Membrane</keyword>
<dbReference type="InterPro" id="IPR003594">
    <property type="entry name" value="HATPase_dom"/>
</dbReference>
<evidence type="ECO:0000313" key="9">
    <source>
        <dbReference type="EMBL" id="THF47420.1"/>
    </source>
</evidence>
<dbReference type="InterPro" id="IPR036890">
    <property type="entry name" value="HATPase_C_sf"/>
</dbReference>
<evidence type="ECO:0000313" key="10">
    <source>
        <dbReference type="Proteomes" id="UP000307507"/>
    </source>
</evidence>
<dbReference type="GO" id="GO:0004673">
    <property type="term" value="F:protein histidine kinase activity"/>
    <property type="evidence" value="ECO:0007669"/>
    <property type="project" value="UniProtKB-EC"/>
</dbReference>
<dbReference type="GO" id="GO:0005524">
    <property type="term" value="F:ATP binding"/>
    <property type="evidence" value="ECO:0007669"/>
    <property type="project" value="UniProtKB-KW"/>
</dbReference>
<name>A0A4S3ZPL4_9FLAO</name>
<dbReference type="Gene3D" id="1.25.40.10">
    <property type="entry name" value="Tetratricopeptide repeat domain"/>
    <property type="match status" value="2"/>
</dbReference>
<evidence type="ECO:0000256" key="6">
    <source>
        <dbReference type="PROSITE-ProRule" id="PRU00339"/>
    </source>
</evidence>
<dbReference type="SUPFAM" id="SSF55874">
    <property type="entry name" value="ATPase domain of HSP90 chaperone/DNA topoisomerase II/histidine kinase"/>
    <property type="match status" value="1"/>
</dbReference>
<feature type="repeat" description="TPR" evidence="6">
    <location>
        <begin position="166"/>
        <end position="199"/>
    </location>
</feature>
<evidence type="ECO:0000256" key="7">
    <source>
        <dbReference type="SAM" id="Phobius"/>
    </source>
</evidence>
<dbReference type="RefSeq" id="WP_136404409.1">
    <property type="nucleotide sequence ID" value="NZ_SSNZ01000012.1"/>
</dbReference>
<keyword evidence="4" id="KW-0418">Kinase</keyword>
<dbReference type="PANTHER" id="PTHR24421">
    <property type="entry name" value="NITRATE/NITRITE SENSOR PROTEIN NARX-RELATED"/>
    <property type="match status" value="1"/>
</dbReference>
<gene>
    <name evidence="9" type="ORF">E6C50_16805</name>
</gene>
<reference evidence="9 10" key="1">
    <citation type="submission" date="2019-04" db="EMBL/GenBank/DDBJ databases">
        <title>Flavobacterium sp. nov. isolated from construction timber.</title>
        <authorList>
            <person name="Lin S.-Y."/>
            <person name="Chang C.-T."/>
            <person name="Young C.-C."/>
        </authorList>
    </citation>
    <scope>NUCLEOTIDE SEQUENCE [LARGE SCALE GENOMIC DNA]</scope>
    <source>
        <strain evidence="9 10">CC-CTC003</strain>
    </source>
</reference>
<dbReference type="PANTHER" id="PTHR24421:SF10">
    <property type="entry name" value="NITRATE_NITRITE SENSOR PROTEIN NARQ"/>
    <property type="match status" value="1"/>
</dbReference>
<keyword evidence="9" id="KW-0067">ATP-binding</keyword>
<dbReference type="CDD" id="cd16917">
    <property type="entry name" value="HATPase_UhpB-NarQ-NarX-like"/>
    <property type="match status" value="1"/>
</dbReference>
<dbReference type="SUPFAM" id="SSF48452">
    <property type="entry name" value="TPR-like"/>
    <property type="match status" value="1"/>
</dbReference>
<keyword evidence="6" id="KW-0802">TPR repeat</keyword>
<evidence type="ECO:0000256" key="2">
    <source>
        <dbReference type="ARBA" id="ARBA00012438"/>
    </source>
</evidence>
<dbReference type="EC" id="2.7.13.3" evidence="2"/>
<dbReference type="AlphaFoldDB" id="A0A4S3ZPL4"/>
<evidence type="ECO:0000256" key="5">
    <source>
        <dbReference type="ARBA" id="ARBA00023012"/>
    </source>
</evidence>
<keyword evidence="7" id="KW-1133">Transmembrane helix</keyword>
<dbReference type="SMART" id="SM00028">
    <property type="entry name" value="TPR"/>
    <property type="match status" value="3"/>
</dbReference>
<evidence type="ECO:0000259" key="8">
    <source>
        <dbReference type="Pfam" id="PF02518"/>
    </source>
</evidence>
<evidence type="ECO:0000256" key="3">
    <source>
        <dbReference type="ARBA" id="ARBA00022679"/>
    </source>
</evidence>
<dbReference type="PROSITE" id="PS50005">
    <property type="entry name" value="TPR"/>
    <property type="match status" value="1"/>
</dbReference>
<accession>A0A4S3ZPL4</accession>
<dbReference type="GO" id="GO:0000160">
    <property type="term" value="P:phosphorelay signal transduction system"/>
    <property type="evidence" value="ECO:0007669"/>
    <property type="project" value="UniProtKB-KW"/>
</dbReference>
<keyword evidence="9" id="KW-0547">Nucleotide-binding</keyword>
<feature type="domain" description="Histidine kinase/HSP90-like ATPase" evidence="8">
    <location>
        <begin position="532"/>
        <end position="617"/>
    </location>
</feature>
<feature type="transmembrane region" description="Helical" evidence="7">
    <location>
        <begin position="395"/>
        <end position="412"/>
    </location>
</feature>
<evidence type="ECO:0000256" key="1">
    <source>
        <dbReference type="ARBA" id="ARBA00000085"/>
    </source>
</evidence>
<keyword evidence="3" id="KW-0808">Transferase</keyword>
<dbReference type="Pfam" id="PF02518">
    <property type="entry name" value="HATPase_c"/>
    <property type="match status" value="1"/>
</dbReference>
<keyword evidence="5" id="KW-0902">Two-component regulatory system</keyword>
<dbReference type="OrthoDB" id="943406at2"/>
<dbReference type="InterPro" id="IPR011990">
    <property type="entry name" value="TPR-like_helical_dom_sf"/>
</dbReference>
<keyword evidence="10" id="KW-1185">Reference proteome</keyword>
<organism evidence="9 10">
    <name type="scientific">Flavobacterium supellecticarium</name>
    <dbReference type="NCBI Taxonomy" id="2565924"/>
    <lineage>
        <taxon>Bacteria</taxon>
        <taxon>Pseudomonadati</taxon>
        <taxon>Bacteroidota</taxon>
        <taxon>Flavobacteriia</taxon>
        <taxon>Flavobacteriales</taxon>
        <taxon>Flavobacteriaceae</taxon>
        <taxon>Flavobacterium</taxon>
    </lineage>
</organism>
<keyword evidence="7" id="KW-0812">Transmembrane</keyword>
<evidence type="ECO:0000256" key="4">
    <source>
        <dbReference type="ARBA" id="ARBA00022777"/>
    </source>
</evidence>
<protein>
    <recommendedName>
        <fullName evidence="2">histidine kinase</fullName>
        <ecNumber evidence="2">2.7.13.3</ecNumber>
    </recommendedName>
</protein>
<sequence length="618" mass="70664">MAPVVRQIQKHIANSATDADSSGTYRIAEINKALELAVAAKIDSLQLKAIAGKSETLNWYFTDQSESYTKDFLQFSELKKDTFYIAMAKRDLGRYYATKGKDTLAYGLLNNAKQLLDNRGKEDQEMYILLLQSDIVERSNDYGMVADLNVDVLKLNKKNNNRYYYASANNNLGIADKSMHNYRKAIENFEKAADSTDEPEDRWIIKNNIGLSYTYLGDYAKARPIFESVIQKTTVDATKARAYDNLGFMYYKAGDAKSLEYYKKGYEIRSNNPMLASDRIVSELHLSDYYKKSNPELARQYATTAYDRATKMRRIDDRLEALKRLTALSSGVAVKSYSLQFQELNDSISRVRQSKKNTFAQIKYEYKDTQEENLRRKASEAQKTAQLAKAETQKLGLAILILIGGSVIFFVFRRMREKNRIEKLLESYKTETRIAKKVHDELANDVFNAMTFAEIKDLSDAENKEILLESLDKIYTGSRNISRENSTIDTGTLYPEQLKEVIKGYKSERVNVMSSGMDQINWDEVDPTKKIVVYRVLQELLVNMKKHSKSSLVVVRFQLDANRIQIDYSDNGVGIDKNKLALKNGLQNVETRIKSISGTYTFDSVPNKGFKVSFSFPK</sequence>
<dbReference type="InterPro" id="IPR019734">
    <property type="entry name" value="TPR_rpt"/>
</dbReference>
<comment type="caution">
    <text evidence="9">The sequence shown here is derived from an EMBL/GenBank/DDBJ whole genome shotgun (WGS) entry which is preliminary data.</text>
</comment>
<proteinExistence type="predicted"/>
<dbReference type="Proteomes" id="UP000307507">
    <property type="component" value="Unassembled WGS sequence"/>
</dbReference>